<organism evidence="1 2">
    <name type="scientific">Adineta steineri</name>
    <dbReference type="NCBI Taxonomy" id="433720"/>
    <lineage>
        <taxon>Eukaryota</taxon>
        <taxon>Metazoa</taxon>
        <taxon>Spiralia</taxon>
        <taxon>Gnathifera</taxon>
        <taxon>Rotifera</taxon>
        <taxon>Eurotatoria</taxon>
        <taxon>Bdelloidea</taxon>
        <taxon>Adinetida</taxon>
        <taxon>Adinetidae</taxon>
        <taxon>Adineta</taxon>
    </lineage>
</organism>
<protein>
    <submittedName>
        <fullName evidence="1">Uncharacterized protein</fullName>
    </submittedName>
</protein>
<comment type="caution">
    <text evidence="1">The sequence shown here is derived from an EMBL/GenBank/DDBJ whole genome shotgun (WGS) entry which is preliminary data.</text>
</comment>
<evidence type="ECO:0000313" key="1">
    <source>
        <dbReference type="EMBL" id="CAF4445312.1"/>
    </source>
</evidence>
<feature type="non-terminal residue" evidence="1">
    <location>
        <position position="91"/>
    </location>
</feature>
<dbReference type="EMBL" id="CAJOAZ010032158">
    <property type="protein sequence ID" value="CAF4445312.1"/>
    <property type="molecule type" value="Genomic_DNA"/>
</dbReference>
<gene>
    <name evidence="1" type="ORF">OXD698_LOCUS54063</name>
</gene>
<dbReference type="Proteomes" id="UP000663844">
    <property type="component" value="Unassembled WGS sequence"/>
</dbReference>
<sequence>MTSISTKWAPKKRDYVSEHKLINKTTNVTTTHPLGVALIANKPQTGTPTVSSPIIDPLSKITTQIDIDPLSRALAAAITSTKIDSTKEHSS</sequence>
<accession>A0A820S699</accession>
<dbReference type="AlphaFoldDB" id="A0A820S699"/>
<reference evidence="1" key="1">
    <citation type="submission" date="2021-02" db="EMBL/GenBank/DDBJ databases">
        <authorList>
            <person name="Nowell W R."/>
        </authorList>
    </citation>
    <scope>NUCLEOTIDE SEQUENCE</scope>
</reference>
<proteinExistence type="predicted"/>
<name>A0A820S699_9BILA</name>
<evidence type="ECO:0000313" key="2">
    <source>
        <dbReference type="Proteomes" id="UP000663844"/>
    </source>
</evidence>